<evidence type="ECO:0000313" key="1">
    <source>
        <dbReference type="EMBL" id="KRZ56609.1"/>
    </source>
</evidence>
<proteinExistence type="predicted"/>
<dbReference type="EMBL" id="JYDW01000090">
    <property type="protein sequence ID" value="KRZ56609.1"/>
    <property type="molecule type" value="Genomic_DNA"/>
</dbReference>
<accession>A0A0V1LAU4</accession>
<protein>
    <submittedName>
        <fullName evidence="1">Uncharacterized protein</fullName>
    </submittedName>
</protein>
<comment type="caution">
    <text evidence="1">The sequence shown here is derived from an EMBL/GenBank/DDBJ whole genome shotgun (WGS) entry which is preliminary data.</text>
</comment>
<organism evidence="1 2">
    <name type="scientific">Trichinella nativa</name>
    <dbReference type="NCBI Taxonomy" id="6335"/>
    <lineage>
        <taxon>Eukaryota</taxon>
        <taxon>Metazoa</taxon>
        <taxon>Ecdysozoa</taxon>
        <taxon>Nematoda</taxon>
        <taxon>Enoplea</taxon>
        <taxon>Dorylaimia</taxon>
        <taxon>Trichinellida</taxon>
        <taxon>Trichinellidae</taxon>
        <taxon>Trichinella</taxon>
    </lineage>
</organism>
<dbReference type="OrthoDB" id="10405013at2759"/>
<evidence type="ECO:0000313" key="2">
    <source>
        <dbReference type="Proteomes" id="UP000054721"/>
    </source>
</evidence>
<gene>
    <name evidence="1" type="ORF">T02_2965</name>
</gene>
<dbReference type="Proteomes" id="UP000054721">
    <property type="component" value="Unassembled WGS sequence"/>
</dbReference>
<name>A0A0V1LAU4_9BILA</name>
<sequence length="62" mass="7325">MIYKLPYLVQTFLYIISTRSKRMQSSEIKNGTLSTCDHYLDTLDTLGYFTDIPFQREVAFHN</sequence>
<keyword evidence="2" id="KW-1185">Reference proteome</keyword>
<reference evidence="1 2" key="1">
    <citation type="submission" date="2015-05" db="EMBL/GenBank/DDBJ databases">
        <title>Evolution of Trichinella species and genotypes.</title>
        <authorList>
            <person name="Korhonen P.K."/>
            <person name="Edoardo P."/>
            <person name="Giuseppe L.R."/>
            <person name="Gasser R.B."/>
        </authorList>
    </citation>
    <scope>NUCLEOTIDE SEQUENCE [LARGE SCALE GENOMIC DNA]</scope>
    <source>
        <strain evidence="1">ISS10</strain>
    </source>
</reference>
<dbReference type="AlphaFoldDB" id="A0A0V1LAU4"/>